<dbReference type="EMBL" id="REGC01000002">
    <property type="protein sequence ID" value="RMB63725.1"/>
    <property type="molecule type" value="Genomic_DNA"/>
</dbReference>
<proteinExistence type="predicted"/>
<evidence type="ECO:0000313" key="2">
    <source>
        <dbReference type="EMBL" id="RMB63725.1"/>
    </source>
</evidence>
<protein>
    <submittedName>
        <fullName evidence="2">Uncharacterized protein</fullName>
    </submittedName>
</protein>
<sequence>MYSEKTEHMTPAQQAAQDERAEADKRDGHFEATEHTNVPLSPFMTRLIAEEMPILDSTARRRVYEILDAYEGPAIESQAGLPKEIREIMDL</sequence>
<reference evidence="2 3" key="1">
    <citation type="submission" date="2018-10" db="EMBL/GenBank/DDBJ databases">
        <title>Corynebacterium macginleyi genome sequencing and assembly of the type strain and two clinical samples.</title>
        <authorList>
            <person name="Bernier A.-M."/>
            <person name="Bernard K."/>
        </authorList>
    </citation>
    <scope>NUCLEOTIDE SEQUENCE [LARGE SCALE GENOMIC DNA]</scope>
    <source>
        <strain evidence="2 3">NML 120205</strain>
    </source>
</reference>
<dbReference type="RefSeq" id="WP_121927451.1">
    <property type="nucleotide sequence ID" value="NZ_CP068291.1"/>
</dbReference>
<name>A0A3M0GFL6_9CORY</name>
<accession>A0A3M0GFL6</accession>
<comment type="caution">
    <text evidence="2">The sequence shown here is derived from an EMBL/GenBank/DDBJ whole genome shotgun (WGS) entry which is preliminary data.</text>
</comment>
<dbReference type="Proteomes" id="UP000270649">
    <property type="component" value="Unassembled WGS sequence"/>
</dbReference>
<feature type="compositionally biased region" description="Basic and acidic residues" evidence="1">
    <location>
        <begin position="17"/>
        <end position="34"/>
    </location>
</feature>
<evidence type="ECO:0000256" key="1">
    <source>
        <dbReference type="SAM" id="MobiDB-lite"/>
    </source>
</evidence>
<feature type="region of interest" description="Disordered" evidence="1">
    <location>
        <begin position="1"/>
        <end position="37"/>
    </location>
</feature>
<evidence type="ECO:0000313" key="3">
    <source>
        <dbReference type="Proteomes" id="UP000270649"/>
    </source>
</evidence>
<dbReference type="AlphaFoldDB" id="A0A3M0GFL6"/>
<gene>
    <name evidence="2" type="ORF">D9543_02695</name>
</gene>
<organism evidence="2 3">
    <name type="scientific">Corynebacterium macginleyi</name>
    <dbReference type="NCBI Taxonomy" id="38290"/>
    <lineage>
        <taxon>Bacteria</taxon>
        <taxon>Bacillati</taxon>
        <taxon>Actinomycetota</taxon>
        <taxon>Actinomycetes</taxon>
        <taxon>Mycobacteriales</taxon>
        <taxon>Corynebacteriaceae</taxon>
        <taxon>Corynebacterium</taxon>
    </lineage>
</organism>